<dbReference type="OrthoDB" id="9785847at2"/>
<protein>
    <submittedName>
        <fullName evidence="4">Non-heme chloroperoxidase</fullName>
        <ecNumber evidence="4">1.11.1.10</ecNumber>
    </submittedName>
</protein>
<dbReference type="KEGG" id="strr:EKD16_11315"/>
<dbReference type="Gene3D" id="3.40.50.1820">
    <property type="entry name" value="alpha/beta hydrolase"/>
    <property type="match status" value="1"/>
</dbReference>
<keyword evidence="1 4" id="KW-0575">Peroxidase</keyword>
<sequence length="280" mass="30656">MPFITVGKENSGDVELYYEDHGAGQPVVLIHGYPLDGSSWELQSRELIAAGYRVITYDRRGFGRSSKVGTGYDYDTFAADLNTFLETLDLRDVVLVGFSMGTGELARYVARYGAGRVAKLAFLASLEPFLVRTDDNPTGVPRSVFEEIEHAARADRYAWFTQFFGNFYNLDDTLGSRISQEVVDAGWNTAVASAPVAAYAVVSSWIEDFRGDVEAVRAAGKPVLILHGTADQILPIDATGRPFHEALPEAEYVEIEGAPHGLLWTHASQVNAALVPFVTK</sequence>
<reference evidence="4 5" key="1">
    <citation type="submission" date="2019-02" db="EMBL/GenBank/DDBJ databases">
        <authorList>
            <person name="Khodamoradi S."/>
            <person name="Hahnke R.L."/>
            <person name="Kaempfer P."/>
            <person name="Schumann P."/>
            <person name="Rohde M."/>
            <person name="Steinert M."/>
            <person name="Luzhetskyy A."/>
            <person name="Wink J."/>
            <person name="Ruckert C."/>
        </authorList>
    </citation>
    <scope>NUCLEOTIDE SEQUENCE [LARGE SCALE GENOMIC DNA]</scope>
    <source>
        <strain evidence="4 5">M2</strain>
    </source>
</reference>
<dbReference type="FunFam" id="3.40.50.1820:FF:000205">
    <property type="entry name" value="Non-haem bromoperoxidase BPO-A2"/>
    <property type="match status" value="1"/>
</dbReference>
<keyword evidence="5" id="KW-1185">Reference proteome</keyword>
<organism evidence="4 5">
    <name type="scientific">Streptomonospora litoralis</name>
    <dbReference type="NCBI Taxonomy" id="2498135"/>
    <lineage>
        <taxon>Bacteria</taxon>
        <taxon>Bacillati</taxon>
        <taxon>Actinomycetota</taxon>
        <taxon>Actinomycetes</taxon>
        <taxon>Streptosporangiales</taxon>
        <taxon>Nocardiopsidaceae</taxon>
        <taxon>Streptomonospora</taxon>
    </lineage>
</organism>
<dbReference type="InterPro" id="IPR000073">
    <property type="entry name" value="AB_hydrolase_1"/>
</dbReference>
<feature type="domain" description="AB hydrolase-1" evidence="3">
    <location>
        <begin position="26"/>
        <end position="267"/>
    </location>
</feature>
<comment type="similarity">
    <text evidence="2">Belongs to the AB hydrolase superfamily. Bacterial non-heme haloperoxidase / perhydrolase family.</text>
</comment>
<dbReference type="PRINTS" id="PR00111">
    <property type="entry name" value="ABHYDROLASE"/>
</dbReference>
<dbReference type="Pfam" id="PF00561">
    <property type="entry name" value="Abhydrolase_1"/>
    <property type="match status" value="1"/>
</dbReference>
<evidence type="ECO:0000256" key="1">
    <source>
        <dbReference type="ARBA" id="ARBA00022559"/>
    </source>
</evidence>
<dbReference type="PANTHER" id="PTHR43433">
    <property type="entry name" value="HYDROLASE, ALPHA/BETA FOLD FAMILY PROTEIN"/>
    <property type="match status" value="1"/>
</dbReference>
<dbReference type="Proteomes" id="UP000292235">
    <property type="component" value="Chromosome"/>
</dbReference>
<evidence type="ECO:0000313" key="4">
    <source>
        <dbReference type="EMBL" id="QBI54047.1"/>
    </source>
</evidence>
<gene>
    <name evidence="4" type="primary">cpo1</name>
    <name evidence="4" type="ORF">EKD16_11315</name>
</gene>
<evidence type="ECO:0000256" key="2">
    <source>
        <dbReference type="ARBA" id="ARBA00038128"/>
    </source>
</evidence>
<proteinExistence type="inferred from homology"/>
<dbReference type="InterPro" id="IPR029058">
    <property type="entry name" value="AB_hydrolase_fold"/>
</dbReference>
<dbReference type="AlphaFoldDB" id="A0A4P6Q5K1"/>
<dbReference type="SUPFAM" id="SSF53474">
    <property type="entry name" value="alpha/beta-Hydrolases"/>
    <property type="match status" value="1"/>
</dbReference>
<dbReference type="EMBL" id="CP036455">
    <property type="protein sequence ID" value="QBI54047.1"/>
    <property type="molecule type" value="Genomic_DNA"/>
</dbReference>
<keyword evidence="4" id="KW-0560">Oxidoreductase</keyword>
<dbReference type="EC" id="1.11.1.10" evidence="4"/>
<evidence type="ECO:0000259" key="3">
    <source>
        <dbReference type="Pfam" id="PF00561"/>
    </source>
</evidence>
<accession>A0A4P6Q5K1</accession>
<evidence type="ECO:0000313" key="5">
    <source>
        <dbReference type="Proteomes" id="UP000292235"/>
    </source>
</evidence>
<name>A0A4P6Q5K1_9ACTN</name>
<dbReference type="RefSeq" id="WP_131098306.1">
    <property type="nucleotide sequence ID" value="NZ_CP036455.1"/>
</dbReference>
<dbReference type="PANTHER" id="PTHR43433:SF4">
    <property type="entry name" value="NON-HEME CHLOROPEROXIDASE-RELATED"/>
    <property type="match status" value="1"/>
</dbReference>
<dbReference type="GO" id="GO:0016691">
    <property type="term" value="F:chloride peroxidase activity"/>
    <property type="evidence" value="ECO:0007669"/>
    <property type="project" value="UniProtKB-EC"/>
</dbReference>
<dbReference type="InterPro" id="IPR050471">
    <property type="entry name" value="AB_hydrolase"/>
</dbReference>